<gene>
    <name evidence="2" type="ORF">CTHT_0010840</name>
</gene>
<dbReference type="EMBL" id="GL988039">
    <property type="protein sequence ID" value="EGS22613.1"/>
    <property type="molecule type" value="Genomic_DNA"/>
</dbReference>
<evidence type="ECO:0000313" key="3">
    <source>
        <dbReference type="Proteomes" id="UP000008066"/>
    </source>
</evidence>
<feature type="region of interest" description="Disordered" evidence="1">
    <location>
        <begin position="389"/>
        <end position="423"/>
    </location>
</feature>
<dbReference type="HOGENOM" id="CLU_340649_0_0_1"/>
<feature type="compositionally biased region" description="Polar residues" evidence="1">
    <location>
        <begin position="551"/>
        <end position="561"/>
    </location>
</feature>
<feature type="compositionally biased region" description="Polar residues" evidence="1">
    <location>
        <begin position="715"/>
        <end position="733"/>
    </location>
</feature>
<feature type="compositionally biased region" description="Polar residues" evidence="1">
    <location>
        <begin position="529"/>
        <end position="539"/>
    </location>
</feature>
<dbReference type="RefSeq" id="XP_006691605.1">
    <property type="nucleotide sequence ID" value="XM_006691542.1"/>
</dbReference>
<keyword evidence="3" id="KW-1185">Reference proteome</keyword>
<dbReference type="GeneID" id="18255122"/>
<dbReference type="eggNOG" id="ENOG502T5YR">
    <property type="taxonomic scope" value="Eukaryota"/>
</dbReference>
<dbReference type="Proteomes" id="UP000008066">
    <property type="component" value="Unassembled WGS sequence"/>
</dbReference>
<dbReference type="InterPro" id="IPR038765">
    <property type="entry name" value="Papain-like_cys_pep_sf"/>
</dbReference>
<feature type="compositionally biased region" description="Polar residues" evidence="1">
    <location>
        <begin position="389"/>
        <end position="399"/>
    </location>
</feature>
<feature type="region of interest" description="Disordered" evidence="1">
    <location>
        <begin position="656"/>
        <end position="739"/>
    </location>
</feature>
<dbReference type="AlphaFoldDB" id="G0S0Q3"/>
<reference evidence="2 3" key="1">
    <citation type="journal article" date="2011" name="Cell">
        <title>Insight into structure and assembly of the nuclear pore complex by utilizing the genome of a eukaryotic thermophile.</title>
        <authorList>
            <person name="Amlacher S."/>
            <person name="Sarges P."/>
            <person name="Flemming D."/>
            <person name="van Noort V."/>
            <person name="Kunze R."/>
            <person name="Devos D.P."/>
            <person name="Arumugam M."/>
            <person name="Bork P."/>
            <person name="Hurt E."/>
        </authorList>
    </citation>
    <scope>NUCLEOTIDE SEQUENCE [LARGE SCALE GENOMIC DNA]</scope>
    <source>
        <strain evidence="3">DSM 1495 / CBS 144.50 / IMI 039719</strain>
    </source>
</reference>
<feature type="region of interest" description="Disordered" evidence="1">
    <location>
        <begin position="521"/>
        <end position="565"/>
    </location>
</feature>
<feature type="compositionally biased region" description="Low complexity" evidence="1">
    <location>
        <begin position="407"/>
        <end position="423"/>
    </location>
</feature>
<evidence type="ECO:0000313" key="2">
    <source>
        <dbReference type="EMBL" id="EGS22613.1"/>
    </source>
</evidence>
<feature type="region of interest" description="Disordered" evidence="1">
    <location>
        <begin position="609"/>
        <end position="642"/>
    </location>
</feature>
<feature type="compositionally biased region" description="Low complexity" evidence="1">
    <location>
        <begin position="622"/>
        <end position="635"/>
    </location>
</feature>
<dbReference type="SUPFAM" id="SSF54001">
    <property type="entry name" value="Cysteine proteinases"/>
    <property type="match status" value="1"/>
</dbReference>
<dbReference type="OrthoDB" id="424753at2759"/>
<protein>
    <submittedName>
        <fullName evidence="2">Uncharacterized protein</fullName>
    </submittedName>
</protein>
<sequence>MPRPTASDPDAPPKLLLTGAINPFALAEALLHRKLDWSAPATRHRILPALLQTDYDELFDMRFRSVLYAGVRINNFGGVERVPEEEVRIFCEGDGEEEEEEGRDDLSGARKLGDLKRMIGLGGEEIEELGVKRAVVSNGNLHVTLVLSGEVAGWAGRRMSCEEMTAEIRELATPYRRNSLYRQPSGEKEEELWTPPGGRWMDVSAWNHRDVTMFTNPVQGAAPNSWFVAALMSVDWAEPGKIERCVPKGEACQYMYPEDFNDDNTEGLGALETESVVGENYGDYNDTNNPWPEEKPACTLATTFYSQGGDNDAPTAKITVDCVLPTNSTTSLLVYCRPSSLNYAYPPTLTSGDWRGELWPALYEKAFAVWLSTGKKTVPSESSCMINSSPALSATTPDSNFDPPDGTTSPTSSSPATSETAESNTAASLLPDLVLTCQGDPVKALAQLTSRPPMYFHTSCRTATDLLALVRLHSSNLRVTTPMVAWTRPTSDDGAFCRGATLVGNMAYSVLGWATRGSAATVGDEETGTGLSRSASVRSMSGMREGELGRSVSTRSRNGTAGSELECSVSVRSMRGVVRSELGRTRSVRNKIATAGSELCRSSSVRNRASAMNRVSDSTLTRSVSVRNRSSSVSSPPIGLARSDSIQSHIGALAQEHQLTRHRAASVSSEADDLPLTRPRSKSMGSMTSEMVRRPSLRSRTNPLSNDPDVIPENSPGQKSRPSTPTRNQSLSIGNPVAEQPAKPVQKQFIVLRHPWGVTPPLEDPYAKRWPTSPFDGDEVDGAKKDQEECPYGVIVDVDEDFWPPVATLDETSVFAVEISVFKEYFAGLGLAK</sequence>
<accession>G0S0Q3</accession>
<evidence type="ECO:0000256" key="1">
    <source>
        <dbReference type="SAM" id="MobiDB-lite"/>
    </source>
</evidence>
<name>G0S0Q3_CHATD</name>
<organism evidence="3">
    <name type="scientific">Chaetomium thermophilum (strain DSM 1495 / CBS 144.50 / IMI 039719)</name>
    <name type="common">Thermochaetoides thermophila</name>
    <dbReference type="NCBI Taxonomy" id="759272"/>
    <lineage>
        <taxon>Eukaryota</taxon>
        <taxon>Fungi</taxon>
        <taxon>Dikarya</taxon>
        <taxon>Ascomycota</taxon>
        <taxon>Pezizomycotina</taxon>
        <taxon>Sordariomycetes</taxon>
        <taxon>Sordariomycetidae</taxon>
        <taxon>Sordariales</taxon>
        <taxon>Chaetomiaceae</taxon>
        <taxon>Thermochaetoides</taxon>
    </lineage>
</organism>
<dbReference type="KEGG" id="cthr:CTHT_0010840"/>
<proteinExistence type="predicted"/>